<dbReference type="SMART" id="SM00233">
    <property type="entry name" value="PH"/>
    <property type="match status" value="1"/>
</dbReference>
<feature type="region of interest" description="Disordered" evidence="1">
    <location>
        <begin position="396"/>
        <end position="458"/>
    </location>
</feature>
<organism evidence="4 5">
    <name type="scientific">Parambassis ranga</name>
    <name type="common">Indian glassy fish</name>
    <dbReference type="NCBI Taxonomy" id="210632"/>
    <lineage>
        <taxon>Eukaryota</taxon>
        <taxon>Metazoa</taxon>
        <taxon>Chordata</taxon>
        <taxon>Craniata</taxon>
        <taxon>Vertebrata</taxon>
        <taxon>Euteleostomi</taxon>
        <taxon>Actinopterygii</taxon>
        <taxon>Neopterygii</taxon>
        <taxon>Teleostei</taxon>
        <taxon>Neoteleostei</taxon>
        <taxon>Acanthomorphata</taxon>
        <taxon>Ovalentaria</taxon>
        <taxon>Ambassidae</taxon>
        <taxon>Parambassis</taxon>
    </lineage>
</organism>
<evidence type="ECO:0000259" key="3">
    <source>
        <dbReference type="PROSITE" id="PS50010"/>
    </source>
</evidence>
<dbReference type="InterPro" id="IPR001849">
    <property type="entry name" value="PH_domain"/>
</dbReference>
<feature type="region of interest" description="Disordered" evidence="1">
    <location>
        <begin position="680"/>
        <end position="699"/>
    </location>
</feature>
<dbReference type="PROSITE" id="PS50010">
    <property type="entry name" value="DH_2"/>
    <property type="match status" value="1"/>
</dbReference>
<feature type="domain" description="DH" evidence="3">
    <location>
        <begin position="1621"/>
        <end position="1832"/>
    </location>
</feature>
<feature type="compositionally biased region" description="Polar residues" evidence="1">
    <location>
        <begin position="680"/>
        <end position="691"/>
    </location>
</feature>
<feature type="compositionally biased region" description="Polar residues" evidence="1">
    <location>
        <begin position="435"/>
        <end position="451"/>
    </location>
</feature>
<feature type="domain" description="PH" evidence="2">
    <location>
        <begin position="1844"/>
        <end position="1951"/>
    </location>
</feature>
<dbReference type="Gene3D" id="2.30.29.30">
    <property type="entry name" value="Pleckstrin-homology domain (PH domain)/Phosphotyrosine-binding domain (PTB)"/>
    <property type="match status" value="1"/>
</dbReference>
<dbReference type="PROSITE" id="PS50003">
    <property type="entry name" value="PH_DOMAIN"/>
    <property type="match status" value="1"/>
</dbReference>
<dbReference type="CDD" id="cd00160">
    <property type="entry name" value="RhoGEF"/>
    <property type="match status" value="1"/>
</dbReference>
<feature type="region of interest" description="Disordered" evidence="1">
    <location>
        <begin position="2125"/>
        <end position="2166"/>
    </location>
</feature>
<dbReference type="InterPro" id="IPR000219">
    <property type="entry name" value="DH_dom"/>
</dbReference>
<feature type="compositionally biased region" description="Polar residues" evidence="1">
    <location>
        <begin position="1273"/>
        <end position="1290"/>
    </location>
</feature>
<feature type="compositionally biased region" description="Low complexity" evidence="1">
    <location>
        <begin position="1296"/>
        <end position="1305"/>
    </location>
</feature>
<feature type="compositionally biased region" description="Polar residues" evidence="1">
    <location>
        <begin position="705"/>
        <end position="724"/>
    </location>
</feature>
<dbReference type="SUPFAM" id="SSF50729">
    <property type="entry name" value="PH domain-like"/>
    <property type="match status" value="1"/>
</dbReference>
<gene>
    <name evidence="5" type="primary">LOC114438822</name>
</gene>
<reference evidence="5" key="1">
    <citation type="submission" date="2025-08" db="UniProtKB">
        <authorList>
            <consortium name="RefSeq"/>
        </authorList>
    </citation>
    <scope>IDENTIFICATION</scope>
</reference>
<dbReference type="InterPro" id="IPR011993">
    <property type="entry name" value="PH-like_dom_sf"/>
</dbReference>
<feature type="compositionally biased region" description="Low complexity" evidence="1">
    <location>
        <begin position="478"/>
        <end position="492"/>
    </location>
</feature>
<feature type="compositionally biased region" description="Polar residues" evidence="1">
    <location>
        <begin position="803"/>
        <end position="821"/>
    </location>
</feature>
<feature type="compositionally biased region" description="Polar residues" evidence="1">
    <location>
        <begin position="402"/>
        <end position="427"/>
    </location>
</feature>
<accession>A0A6P7ID47</accession>
<dbReference type="FunCoup" id="A0A6P7ID47">
    <property type="interactions" value="5"/>
</dbReference>
<dbReference type="InParanoid" id="A0A6P7ID47"/>
<protein>
    <submittedName>
        <fullName evidence="5">Uncharacterized protein LOC114438822 isoform X1</fullName>
    </submittedName>
</protein>
<evidence type="ECO:0000313" key="5">
    <source>
        <dbReference type="RefSeq" id="XP_028266205.1"/>
    </source>
</evidence>
<dbReference type="SUPFAM" id="SSF48065">
    <property type="entry name" value="DBL homology domain (DH-domain)"/>
    <property type="match status" value="1"/>
</dbReference>
<feature type="compositionally biased region" description="Basic and acidic residues" evidence="1">
    <location>
        <begin position="1477"/>
        <end position="1497"/>
    </location>
</feature>
<keyword evidence="4" id="KW-1185">Reference proteome</keyword>
<dbReference type="GeneID" id="114438822"/>
<feature type="region of interest" description="Disordered" evidence="1">
    <location>
        <begin position="2014"/>
        <end position="2045"/>
    </location>
</feature>
<sequence length="2188" mass="244224">MGRTPHRKMNLDSLEGSIQNLLSVLYPPFEATAPTLLSQLFQIIDSRYHGDALRCLLDFLVPAKHILDTVQEAACARYSDALFLCEGWPLCLHDQIVIQLAPINPLLLQPGDFYLQVAPFCDQSARILVCSLLEEEGLPAELIEETPIPETFYPCIFSCDWLDEINHGRQGTPLNQCLLATEQGVVRLPWERVAVPDFVDVPPKAGSSMASAPPSYPSLPPPLPLPSSSIPDFAEKSSSNKSFPLSAPKQYPIAVRNSGLTPSPHPSAFSVETRICPAKHGIAVSLCLVDTSTASSSRLVNVKETETDPKPVGWVSPNTWDCNFTGIDPNTSTKTSSVSNTHIPASGDRLKIENKSVTVYENPQKVEGADIIVEGEYIDVQQATMLFAKAQSRTEEQRKSEVQIQPHTQVQMQRYPQRPSQNQSYSQKEPHRQTQRQPGTQIPPNAQSHVQFPTKPHCHSTSILAASLKPNMSAETGSPSTHSHSQPHHQPQADSLQPSQCFSEKPCTPCMRRRQGGKVTRAQELRCRYRESYQAALQNPVTFGQAEERGNMLAVVEEDGDFSLCDDTQGPTETETGESCYNIQGTWCHQSPSSVSGAICEESGERNTVPYWTPAETDAVHCVDYRRTNTSQFVVLPKQTTERTAVPFREIRDAHSADSYGNVNGSDSTAMTRLNTTNFMSGSNGPTQSDVSTKHPKLPFSSSVRLQNRTNNTGMCPNFSNSSQNRREKESNGRCSSLSTAVVDTSERCEVVIVDGRNVRRRENTDSCAEVPQLHVVKCKNSTAFGLVSPKIIRRKMVVPDGAQSTTTNRNGPQTERSPQADQHPLTHKTSQPASTRPRPDHLPLGSPDPRAHPVYLGVASLTGSRDRTGRAIVELYGGHAGWRLTVTSHEVFQMLLYFYSVTRKEIRETGMTLIFDARKTNPPPQLYKGLMTLQEQFPQAVNSLVLLVDKESNTRPERCPGIQTDVVTTMKTLLKLVEVSQLSPQLDGTLSYSHCDWMELHQKLFPFVCELHEASSLLLRAISRLEEPQRTDTVQTVQQCMMDQRTLMRDVLEDSRLVRLQREGGAILARLRKESDLKYPHCEDLSDAVDSLTSLYNHVEEQAHILVQRSNMSLEHLEHLLQLREMEGHFIQIQKWFNEEGERHLLEAESVDDSGDRMEQILNSFTGFLIEANDRRHHAMSLVTELERLQQSGSSYPETVAFRAFVCSFKSGLEDFLCRAEACGRDLQIMVNVCDFCEQATALASECTEYLDQSQSTVHTTQDHETNAYPIQHQNQDPSLSSEPLSQSIPAAHGSSPNSTTVSLSSTDSSILQTFQERFLEFSPERFQEMKAQASALQGSRGMRVWNTAWLRCQEARQQLQERMQDVTVVYHQQPDSSSWCEEHFVDVVSTNVQTAPPGGQSLVVQSTPGPRHPQWESIVSGAVDLGKRKPKLGSNSPKSTTVACCNIIIKPEDHSDTGNSQGSKAISQSPNRSAKRTDREARRRQMSRTRSERDAAALSQAHTVGCQWFPWGRGLRARSVSQDSCSSALATAGSSSPPEQQVRSPSSCSHHGQPSCRILQEAQKFQISRHGSFCSEDSCMSSQGAVGGNRTSCCKHSSLPIGRYEGPLCPQESASNALRLQRVMEELVFTEREYVRSLGYILTHYLPLMDRPDIPQDLRGKRGIIFGNLEKLYDFHSHYFLPELEACQREPAMVARCFLRHSESFGLYALYSKNKPQSDALILHRRHDIFKKKQQELGDMMDLSSYLLRPIQRISKYSLLLQDMLALAGAYRPKEMIQDKLFASGAHTESVCGSPVYVPDLTSSERERERAEIQAAADLVRFQMRHGNDLLTMDAIQDCDLNLKEQGQLIRQDEFTVFYRKKKCVRRVFLFEDLILFSKTKKTAVGNDVYVYKQSFKTNDIGMTHNSGVSSLCFEIWFRRRKSEDTYTLRASSMDLKQAWTTDLERILWDQAAHSRELRMQERVFMGMCRKPFMDIQPSDAAICDRAVSCSLPGRIPVTCCSHRVLEYSRPHSIGSGSTTSTTLSQSSSSSGRGSLPPAGYPCNQSQGADKNLAICSSSPEAVTDNELNNHHLHQHHLHRNCEPWKTQHPLMSSTESSGQCMTVFSGSERSCLSGISGEVVDDSSDVSQNSLPHPPICRTPSLMTNSSPAVTRKKPGIAPRPPHLGNVQLQVKKDDEIIIGKSTEV</sequence>
<feature type="region of interest" description="Disordered" evidence="1">
    <location>
        <begin position="705"/>
        <end position="738"/>
    </location>
</feature>
<feature type="region of interest" description="Disordered" evidence="1">
    <location>
        <begin position="1273"/>
        <end position="1305"/>
    </location>
</feature>
<feature type="region of interest" description="Disordered" evidence="1">
    <location>
        <begin position="1454"/>
        <end position="1499"/>
    </location>
</feature>
<dbReference type="RefSeq" id="XP_028266205.1">
    <property type="nucleotide sequence ID" value="XM_028410404.1"/>
</dbReference>
<dbReference type="CDD" id="cd13242">
    <property type="entry name" value="PH_puratrophin-1"/>
    <property type="match status" value="1"/>
</dbReference>
<feature type="compositionally biased region" description="Polar residues" evidence="1">
    <location>
        <begin position="1459"/>
        <end position="1474"/>
    </location>
</feature>
<proteinExistence type="predicted"/>
<dbReference type="SMART" id="SM00325">
    <property type="entry name" value="RhoGEF"/>
    <property type="match status" value="1"/>
</dbReference>
<dbReference type="PANTHER" id="PTHR45845">
    <property type="entry name" value="RHO GUANINE NUCLEOTIDE EXCHANGE FACTOR-RELATED"/>
    <property type="match status" value="1"/>
</dbReference>
<feature type="region of interest" description="Disordered" evidence="1">
    <location>
        <begin position="471"/>
        <end position="499"/>
    </location>
</feature>
<dbReference type="InterPro" id="IPR055251">
    <property type="entry name" value="SOS1_NGEF_PH"/>
</dbReference>
<dbReference type="InterPro" id="IPR035899">
    <property type="entry name" value="DBL_dom_sf"/>
</dbReference>
<feature type="compositionally biased region" description="Low complexity" evidence="1">
    <location>
        <begin position="2015"/>
        <end position="2037"/>
    </location>
</feature>
<dbReference type="PANTHER" id="PTHR45845:SF2">
    <property type="entry name" value="RIKEN CDNA D630003M21 GENE"/>
    <property type="match status" value="1"/>
</dbReference>
<feature type="region of interest" description="Disordered" evidence="1">
    <location>
        <begin position="798"/>
        <end position="851"/>
    </location>
</feature>
<evidence type="ECO:0000313" key="4">
    <source>
        <dbReference type="Proteomes" id="UP000515145"/>
    </source>
</evidence>
<dbReference type="Pfam" id="PF00621">
    <property type="entry name" value="RhoGEF"/>
    <property type="match status" value="1"/>
</dbReference>
<evidence type="ECO:0000259" key="2">
    <source>
        <dbReference type="PROSITE" id="PS50003"/>
    </source>
</evidence>
<evidence type="ECO:0000256" key="1">
    <source>
        <dbReference type="SAM" id="MobiDB-lite"/>
    </source>
</evidence>
<name>A0A6P7ID47_9TELE</name>
<dbReference type="Pfam" id="PF22697">
    <property type="entry name" value="SOS1_NGEF_PH"/>
    <property type="match status" value="1"/>
</dbReference>
<dbReference type="GO" id="GO:0005085">
    <property type="term" value="F:guanyl-nucleotide exchange factor activity"/>
    <property type="evidence" value="ECO:0007669"/>
    <property type="project" value="InterPro"/>
</dbReference>
<dbReference type="Proteomes" id="UP000515145">
    <property type="component" value="Chromosome 7"/>
</dbReference>
<dbReference type="Gene3D" id="1.20.900.10">
    <property type="entry name" value="Dbl homology (DH) domain"/>
    <property type="match status" value="1"/>
</dbReference>
<feature type="region of interest" description="Disordered" evidence="1">
    <location>
        <begin position="1530"/>
        <end position="1552"/>
    </location>
</feature>
<dbReference type="InterPro" id="IPR052231">
    <property type="entry name" value="Rho_GEF_signaling-related"/>
</dbReference>